<name>A0AAU8LZR0_9BACT</name>
<accession>A0AAU8LZR0</accession>
<dbReference type="EMBL" id="CP159373">
    <property type="protein sequence ID" value="XCN74296.1"/>
    <property type="molecule type" value="Genomic_DNA"/>
</dbReference>
<organism evidence="1">
    <name type="scientific">Candidatus Electrothrix aestuarii</name>
    <dbReference type="NCBI Taxonomy" id="3062594"/>
    <lineage>
        <taxon>Bacteria</taxon>
        <taxon>Pseudomonadati</taxon>
        <taxon>Thermodesulfobacteriota</taxon>
        <taxon>Desulfobulbia</taxon>
        <taxon>Desulfobulbales</taxon>
        <taxon>Desulfobulbaceae</taxon>
        <taxon>Candidatus Electrothrix</taxon>
    </lineage>
</organism>
<evidence type="ECO:0000313" key="1">
    <source>
        <dbReference type="EMBL" id="XCN74296.1"/>
    </source>
</evidence>
<reference evidence="1" key="2">
    <citation type="submission" date="2024-06" db="EMBL/GenBank/DDBJ databases">
        <authorList>
            <person name="Plum-Jensen L.E."/>
            <person name="Schramm A."/>
            <person name="Marshall I.P.G."/>
        </authorList>
    </citation>
    <scope>NUCLEOTIDE SEQUENCE</scope>
    <source>
        <strain evidence="1">Rat1</strain>
    </source>
</reference>
<proteinExistence type="predicted"/>
<gene>
    <name evidence="1" type="ORF">Q3M24_05990</name>
</gene>
<reference evidence="1" key="1">
    <citation type="journal article" date="2024" name="Syst. Appl. Microbiol.">
        <title>First single-strain enrichments of Electrothrix cable bacteria, description of E. aestuarii sp. nov. and E. rattekaaiensis sp. nov., and proposal of a cable bacteria taxonomy following the rules of the SeqCode.</title>
        <authorList>
            <person name="Plum-Jensen L.E."/>
            <person name="Schramm A."/>
            <person name="Marshall I.P.G."/>
        </authorList>
    </citation>
    <scope>NUCLEOTIDE SEQUENCE</scope>
    <source>
        <strain evidence="1">Rat1</strain>
    </source>
</reference>
<dbReference type="KEGG" id="eaj:Q3M24_05990"/>
<sequence>MISVQHLTYEYPDTKALDDVSFTGSIRRTRPGWLLNKRPEG</sequence>
<protein>
    <submittedName>
        <fullName evidence="1">Uncharacterized protein</fullName>
    </submittedName>
</protein>
<dbReference type="AlphaFoldDB" id="A0AAU8LZR0"/>